<evidence type="ECO:0000313" key="11">
    <source>
        <dbReference type="Proteomes" id="UP001302602"/>
    </source>
</evidence>
<evidence type="ECO:0000256" key="7">
    <source>
        <dbReference type="ARBA" id="ARBA00025253"/>
    </source>
</evidence>
<keyword evidence="4 8" id="KW-0235">DNA replication</keyword>
<dbReference type="GO" id="GO:0000727">
    <property type="term" value="P:double-strand break repair via break-induced replication"/>
    <property type="evidence" value="ECO:0007669"/>
    <property type="project" value="TreeGrafter"/>
</dbReference>
<evidence type="ECO:0000256" key="1">
    <source>
        <dbReference type="ARBA" id="ARBA00004123"/>
    </source>
</evidence>
<feature type="compositionally biased region" description="Polar residues" evidence="9">
    <location>
        <begin position="401"/>
        <end position="412"/>
    </location>
</feature>
<evidence type="ECO:0000256" key="4">
    <source>
        <dbReference type="ARBA" id="ARBA00022705"/>
    </source>
</evidence>
<protein>
    <recommendedName>
        <fullName evidence="3 8">DNA replication regulator SLD2</fullName>
    </recommendedName>
</protein>
<keyword evidence="6 8" id="KW-0131">Cell cycle</keyword>
<evidence type="ECO:0000256" key="8">
    <source>
        <dbReference type="RuleBase" id="RU367067"/>
    </source>
</evidence>
<feature type="compositionally biased region" description="Basic and acidic residues" evidence="9">
    <location>
        <begin position="554"/>
        <end position="566"/>
    </location>
</feature>
<dbReference type="Pfam" id="PF11719">
    <property type="entry name" value="Drc1-Sld2"/>
    <property type="match status" value="1"/>
</dbReference>
<organism evidence="10 11">
    <name type="scientific">Parathielavia appendiculata</name>
    <dbReference type="NCBI Taxonomy" id="2587402"/>
    <lineage>
        <taxon>Eukaryota</taxon>
        <taxon>Fungi</taxon>
        <taxon>Dikarya</taxon>
        <taxon>Ascomycota</taxon>
        <taxon>Pezizomycotina</taxon>
        <taxon>Sordariomycetes</taxon>
        <taxon>Sordariomycetidae</taxon>
        <taxon>Sordariales</taxon>
        <taxon>Chaetomiaceae</taxon>
        <taxon>Parathielavia</taxon>
    </lineage>
</organism>
<feature type="compositionally biased region" description="Polar residues" evidence="9">
    <location>
        <begin position="252"/>
        <end position="265"/>
    </location>
</feature>
<dbReference type="GeneID" id="87831387"/>
<feature type="region of interest" description="Disordered" evidence="9">
    <location>
        <begin position="70"/>
        <end position="121"/>
    </location>
</feature>
<feature type="region of interest" description="Disordered" evidence="9">
    <location>
        <begin position="398"/>
        <end position="605"/>
    </location>
</feature>
<dbReference type="GO" id="GO:0003688">
    <property type="term" value="F:DNA replication origin binding"/>
    <property type="evidence" value="ECO:0007669"/>
    <property type="project" value="TreeGrafter"/>
</dbReference>
<feature type="compositionally biased region" description="Basic residues" evidence="9">
    <location>
        <begin position="568"/>
        <end position="586"/>
    </location>
</feature>
<reference evidence="10" key="1">
    <citation type="journal article" date="2023" name="Mol. Phylogenet. Evol.">
        <title>Genome-scale phylogeny and comparative genomics of the fungal order Sordariales.</title>
        <authorList>
            <person name="Hensen N."/>
            <person name="Bonometti L."/>
            <person name="Westerberg I."/>
            <person name="Brannstrom I.O."/>
            <person name="Guillou S."/>
            <person name="Cros-Aarteil S."/>
            <person name="Calhoun S."/>
            <person name="Haridas S."/>
            <person name="Kuo A."/>
            <person name="Mondo S."/>
            <person name="Pangilinan J."/>
            <person name="Riley R."/>
            <person name="LaButti K."/>
            <person name="Andreopoulos B."/>
            <person name="Lipzen A."/>
            <person name="Chen C."/>
            <person name="Yan M."/>
            <person name="Daum C."/>
            <person name="Ng V."/>
            <person name="Clum A."/>
            <person name="Steindorff A."/>
            <person name="Ohm R.A."/>
            <person name="Martin F."/>
            <person name="Silar P."/>
            <person name="Natvig D.O."/>
            <person name="Lalanne C."/>
            <person name="Gautier V."/>
            <person name="Ament-Velasquez S.L."/>
            <person name="Kruys A."/>
            <person name="Hutchinson M.I."/>
            <person name="Powell A.J."/>
            <person name="Barry K."/>
            <person name="Miller A.N."/>
            <person name="Grigoriev I.V."/>
            <person name="Debuchy R."/>
            <person name="Gladieux P."/>
            <person name="Hiltunen Thoren M."/>
            <person name="Johannesson H."/>
        </authorList>
    </citation>
    <scope>NUCLEOTIDE SEQUENCE</scope>
    <source>
        <strain evidence="10">CBS 731.68</strain>
    </source>
</reference>
<dbReference type="InterPro" id="IPR021110">
    <property type="entry name" value="DNA_rep_checkpnt_protein"/>
</dbReference>
<dbReference type="Proteomes" id="UP001302602">
    <property type="component" value="Unassembled WGS sequence"/>
</dbReference>
<dbReference type="GO" id="GO:0006270">
    <property type="term" value="P:DNA replication initiation"/>
    <property type="evidence" value="ECO:0007669"/>
    <property type="project" value="UniProtKB-UniRule"/>
</dbReference>
<dbReference type="GO" id="GO:0003697">
    <property type="term" value="F:single-stranded DNA binding"/>
    <property type="evidence" value="ECO:0007669"/>
    <property type="project" value="TreeGrafter"/>
</dbReference>
<accession>A0AAN6U1X3</accession>
<proteinExistence type="inferred from homology"/>
<dbReference type="AlphaFoldDB" id="A0AAN6U1X3"/>
<comment type="function">
    <text evidence="7 8">Has a role in the initiation of DNA replication. Required at S-phase checkpoint.</text>
</comment>
<evidence type="ECO:0000256" key="3">
    <source>
        <dbReference type="ARBA" id="ARBA00018363"/>
    </source>
</evidence>
<evidence type="ECO:0000256" key="9">
    <source>
        <dbReference type="SAM" id="MobiDB-lite"/>
    </source>
</evidence>
<dbReference type="GO" id="GO:1902977">
    <property type="term" value="P:mitotic DNA replication preinitiation complex assembly"/>
    <property type="evidence" value="ECO:0007669"/>
    <property type="project" value="TreeGrafter"/>
</dbReference>
<dbReference type="CDD" id="cd22289">
    <property type="entry name" value="RecQL4_SLD2_NTD"/>
    <property type="match status" value="1"/>
</dbReference>
<feature type="compositionally biased region" description="Polar residues" evidence="9">
    <location>
        <begin position="105"/>
        <end position="120"/>
    </location>
</feature>
<evidence type="ECO:0000313" key="10">
    <source>
        <dbReference type="EMBL" id="KAK4124316.1"/>
    </source>
</evidence>
<keyword evidence="11" id="KW-1185">Reference proteome</keyword>
<feature type="region of interest" description="Disordered" evidence="9">
    <location>
        <begin position="246"/>
        <end position="278"/>
    </location>
</feature>
<feature type="compositionally biased region" description="Low complexity" evidence="9">
    <location>
        <begin position="266"/>
        <end position="277"/>
    </location>
</feature>
<comment type="caution">
    <text evidence="10">The sequence shown here is derived from an EMBL/GenBank/DDBJ whole genome shotgun (WGS) entry which is preliminary data.</text>
</comment>
<dbReference type="GO" id="GO:0031261">
    <property type="term" value="C:DNA replication preinitiation complex"/>
    <property type="evidence" value="ECO:0007669"/>
    <property type="project" value="TreeGrafter"/>
</dbReference>
<feature type="compositionally biased region" description="Acidic residues" evidence="9">
    <location>
        <begin position="479"/>
        <end position="488"/>
    </location>
</feature>
<feature type="compositionally biased region" description="Basic residues" evidence="9">
    <location>
        <begin position="449"/>
        <end position="459"/>
    </location>
</feature>
<keyword evidence="5 8" id="KW-0539">Nucleus</keyword>
<dbReference type="EMBL" id="MU853227">
    <property type="protein sequence ID" value="KAK4124316.1"/>
    <property type="molecule type" value="Genomic_DNA"/>
</dbReference>
<reference evidence="10" key="2">
    <citation type="submission" date="2023-05" db="EMBL/GenBank/DDBJ databases">
        <authorList>
            <consortium name="Lawrence Berkeley National Laboratory"/>
            <person name="Steindorff A."/>
            <person name="Hensen N."/>
            <person name="Bonometti L."/>
            <person name="Westerberg I."/>
            <person name="Brannstrom I.O."/>
            <person name="Guillou S."/>
            <person name="Cros-Aarteil S."/>
            <person name="Calhoun S."/>
            <person name="Haridas S."/>
            <person name="Kuo A."/>
            <person name="Mondo S."/>
            <person name="Pangilinan J."/>
            <person name="Riley R."/>
            <person name="Labutti K."/>
            <person name="Andreopoulos B."/>
            <person name="Lipzen A."/>
            <person name="Chen C."/>
            <person name="Yanf M."/>
            <person name="Daum C."/>
            <person name="Ng V."/>
            <person name="Clum A."/>
            <person name="Ohm R."/>
            <person name="Martin F."/>
            <person name="Silar P."/>
            <person name="Natvig D."/>
            <person name="Lalanne C."/>
            <person name="Gautier V."/>
            <person name="Ament-Velasquez S.L."/>
            <person name="Kruys A."/>
            <person name="Hutchinson M.I."/>
            <person name="Powell A.J."/>
            <person name="Barry K."/>
            <person name="Miller A.N."/>
            <person name="Grigoriev I.V."/>
            <person name="Debuchy R."/>
            <person name="Gladieux P."/>
            <person name="Thoren M.H."/>
            <person name="Johannesson H."/>
        </authorList>
    </citation>
    <scope>NUCLEOTIDE SEQUENCE</scope>
    <source>
        <strain evidence="10">CBS 731.68</strain>
    </source>
</reference>
<comment type="similarity">
    <text evidence="2 8">Belongs to the SLD2 family.</text>
</comment>
<sequence length="605" mass="65624">MDGLARGAYEEKSLQLRTELKKWENDWAIAHGGKKPGRDDIKQNPDIAQKYKQYNNLRDILAGRVPSLQSGPVEAAHGHQQRKRKQFDAALAPQTPSKRTKPDQTHSQIQVTPSGAQTPSAAHAVLTPSLNRTSLTPVGAVPTSISPTPQKDGRVLGLFDLLGRTPSKSTTTSSAPPNTTLLAATPRNQRTVDPLAPTVATTTTTAGRAITPQHQRTTTTLLFQSSTTTTAHARHAKRITTTTTITGATPFRTPSTNRISKQPLNSPTGSASSSTPSFLRRRTVTTADAAAAVLALSSVDELDEDRGGTELENADEAWKKIVPLRLPRKLGAGIGRRSLSSVVAGLRKMEEEAFGEEEEVLREMGMEMSGGAHSPAAGLSMKKNGVDSANKGGELVEVGDSQVQGEGQQARMTTEPRVGFLSGFDEEGLYGSSNEDNNRQNQQQQPLRTFKKRGQKRSTRLLNMRPTRTKRPAQQSEHQEEEEEEEDIVHETQPNTTKSTAAAAAHGEDLRLSDLDSSASEADFNAASDSDEEEEERVKTAKTKQKSPALPPPGDKDKNDKGESVVKRAVRKVKATAHANFKRLKLRNSGAKGGPGYGSRFRRRR</sequence>
<comment type="subcellular location">
    <subcellularLocation>
        <location evidence="1 8">Nucleus</location>
    </subcellularLocation>
</comment>
<dbReference type="Gene3D" id="1.10.10.1460">
    <property type="match status" value="1"/>
</dbReference>
<evidence type="ECO:0000256" key="5">
    <source>
        <dbReference type="ARBA" id="ARBA00023242"/>
    </source>
</evidence>
<dbReference type="PANTHER" id="PTHR28124">
    <property type="entry name" value="DNA REPLICATION REGULATOR SLD2"/>
    <property type="match status" value="1"/>
</dbReference>
<dbReference type="FunFam" id="1.10.10.1460:FF:000001">
    <property type="entry name" value="DNA replication regulator Sld2"/>
    <property type="match status" value="1"/>
</dbReference>
<feature type="compositionally biased region" description="Low complexity" evidence="9">
    <location>
        <begin position="515"/>
        <end position="528"/>
    </location>
</feature>
<evidence type="ECO:0000256" key="6">
    <source>
        <dbReference type="ARBA" id="ARBA00023306"/>
    </source>
</evidence>
<evidence type="ECO:0000256" key="2">
    <source>
        <dbReference type="ARBA" id="ARBA00007276"/>
    </source>
</evidence>
<dbReference type="RefSeq" id="XP_062648087.1">
    <property type="nucleotide sequence ID" value="XM_062794618.1"/>
</dbReference>
<dbReference type="PANTHER" id="PTHR28124:SF1">
    <property type="entry name" value="DNA REPLICATION REGULATOR SLD2"/>
    <property type="match status" value="1"/>
</dbReference>
<name>A0AAN6U1X3_9PEZI</name>
<gene>
    <name evidence="10" type="ORF">N657DRAFT_655602</name>
</gene>
<dbReference type="InterPro" id="IPR040203">
    <property type="entry name" value="Sld2"/>
</dbReference>